<dbReference type="Gene3D" id="3.40.630.30">
    <property type="match status" value="1"/>
</dbReference>
<evidence type="ECO:0000259" key="7">
    <source>
        <dbReference type="PROSITE" id="PS51186"/>
    </source>
</evidence>
<dbReference type="Gene3D" id="3.40.30.10">
    <property type="entry name" value="Glutaredoxin"/>
    <property type="match status" value="1"/>
</dbReference>
<dbReference type="InterPro" id="IPR006660">
    <property type="entry name" value="Arsenate_reductase-like"/>
</dbReference>
<dbReference type="Proteomes" id="UP000544872">
    <property type="component" value="Unassembled WGS sequence"/>
</dbReference>
<evidence type="ECO:0000256" key="5">
    <source>
        <dbReference type="ARBA" id="ARBA00039879"/>
    </source>
</evidence>
<protein>
    <recommendedName>
        <fullName evidence="5">Arsenate reductase</fullName>
        <ecNumber evidence="4">1.20.4.1</ecNumber>
    </recommendedName>
</protein>
<dbReference type="EMBL" id="JACIIX010000005">
    <property type="protein sequence ID" value="MBB6210240.1"/>
    <property type="molecule type" value="Genomic_DNA"/>
</dbReference>
<dbReference type="GO" id="GO:0016747">
    <property type="term" value="F:acyltransferase activity, transferring groups other than amino-acyl groups"/>
    <property type="evidence" value="ECO:0007669"/>
    <property type="project" value="InterPro"/>
</dbReference>
<evidence type="ECO:0000256" key="1">
    <source>
        <dbReference type="ARBA" id="ARBA00007198"/>
    </source>
</evidence>
<proteinExistence type="inferred from homology"/>
<keyword evidence="3" id="KW-0560">Oxidoreductase</keyword>
<dbReference type="PANTHER" id="PTHR30041">
    <property type="entry name" value="ARSENATE REDUCTASE"/>
    <property type="match status" value="1"/>
</dbReference>
<dbReference type="InterPro" id="IPR000182">
    <property type="entry name" value="GNAT_dom"/>
</dbReference>
<evidence type="ECO:0000313" key="9">
    <source>
        <dbReference type="Proteomes" id="UP000544872"/>
    </source>
</evidence>
<gene>
    <name evidence="8" type="ORF">FHS48_001655</name>
</gene>
<dbReference type="CDD" id="cd03034">
    <property type="entry name" value="ArsC_ArsC"/>
    <property type="match status" value="1"/>
</dbReference>
<dbReference type="NCBIfam" id="TIGR00014">
    <property type="entry name" value="arsC"/>
    <property type="match status" value="1"/>
</dbReference>
<evidence type="ECO:0000256" key="2">
    <source>
        <dbReference type="ARBA" id="ARBA00022849"/>
    </source>
</evidence>
<dbReference type="PROSITE" id="PS51186">
    <property type="entry name" value="GNAT"/>
    <property type="match status" value="1"/>
</dbReference>
<evidence type="ECO:0000313" key="8">
    <source>
        <dbReference type="EMBL" id="MBB6210240.1"/>
    </source>
</evidence>
<dbReference type="InterPro" id="IPR006659">
    <property type="entry name" value="Arsenate_reductase"/>
</dbReference>
<dbReference type="Pfam" id="PF00583">
    <property type="entry name" value="Acetyltransf_1"/>
    <property type="match status" value="1"/>
</dbReference>
<dbReference type="InterPro" id="IPR016181">
    <property type="entry name" value="Acyl_CoA_acyltransferase"/>
</dbReference>
<feature type="domain" description="N-acetyltransferase" evidence="7">
    <location>
        <begin position="1"/>
        <end position="153"/>
    </location>
</feature>
<evidence type="ECO:0000256" key="6">
    <source>
        <dbReference type="PROSITE-ProRule" id="PRU01282"/>
    </source>
</evidence>
<comment type="similarity">
    <text evidence="1 6">Belongs to the ArsC family.</text>
</comment>
<dbReference type="Pfam" id="PF03960">
    <property type="entry name" value="ArsC"/>
    <property type="match status" value="1"/>
</dbReference>
<evidence type="ECO:0000256" key="3">
    <source>
        <dbReference type="ARBA" id="ARBA00023002"/>
    </source>
</evidence>
<reference evidence="8 9" key="1">
    <citation type="submission" date="2020-08" db="EMBL/GenBank/DDBJ databases">
        <title>Genomic Encyclopedia of Type Strains, Phase IV (KMG-IV): sequencing the most valuable type-strain genomes for metagenomic binning, comparative biology and taxonomic classification.</title>
        <authorList>
            <person name="Goeker M."/>
        </authorList>
    </citation>
    <scope>NUCLEOTIDE SEQUENCE [LARGE SCALE GENOMIC DNA]</scope>
    <source>
        <strain evidence="8 9">DSM 11590</strain>
    </source>
</reference>
<dbReference type="CDD" id="cd04301">
    <property type="entry name" value="NAT_SF"/>
    <property type="match status" value="1"/>
</dbReference>
<dbReference type="InterPro" id="IPR036249">
    <property type="entry name" value="Thioredoxin-like_sf"/>
</dbReference>
<dbReference type="GO" id="GO:0008794">
    <property type="term" value="F:arsenate reductase (glutaredoxin) activity"/>
    <property type="evidence" value="ECO:0007669"/>
    <property type="project" value="UniProtKB-EC"/>
</dbReference>
<dbReference type="PROSITE" id="PS51353">
    <property type="entry name" value="ARSC"/>
    <property type="match status" value="1"/>
</dbReference>
<keyword evidence="2" id="KW-0059">Arsenical resistance</keyword>
<keyword evidence="9" id="KW-1185">Reference proteome</keyword>
<evidence type="ECO:0000256" key="4">
    <source>
        <dbReference type="ARBA" id="ARBA00038969"/>
    </source>
</evidence>
<accession>A0A7X0DLQ5</accession>
<dbReference type="EC" id="1.20.4.1" evidence="4"/>
<organism evidence="8 9">
    <name type="scientific">Novispirillum itersonii</name>
    <name type="common">Aquaspirillum itersonii</name>
    <dbReference type="NCBI Taxonomy" id="189"/>
    <lineage>
        <taxon>Bacteria</taxon>
        <taxon>Pseudomonadati</taxon>
        <taxon>Pseudomonadota</taxon>
        <taxon>Alphaproteobacteria</taxon>
        <taxon>Rhodospirillales</taxon>
        <taxon>Novispirillaceae</taxon>
        <taxon>Novispirillum</taxon>
    </lineage>
</organism>
<dbReference type="NCBIfam" id="NF040501">
    <property type="entry name" value="resist_ArsN2"/>
    <property type="match status" value="1"/>
</dbReference>
<dbReference type="SUPFAM" id="SSF55729">
    <property type="entry name" value="Acyl-CoA N-acyltransferases (Nat)"/>
    <property type="match status" value="1"/>
</dbReference>
<name>A0A7X0DLQ5_NOVIT</name>
<dbReference type="GO" id="GO:0046685">
    <property type="term" value="P:response to arsenic-containing substance"/>
    <property type="evidence" value="ECO:0007669"/>
    <property type="project" value="UniProtKB-KW"/>
</dbReference>
<dbReference type="AlphaFoldDB" id="A0A7X0DLQ5"/>
<comment type="caution">
    <text evidence="8">The sequence shown here is derived from an EMBL/GenBank/DDBJ whole genome shotgun (WGS) entry which is preliminary data.</text>
</comment>
<dbReference type="SUPFAM" id="SSF52833">
    <property type="entry name" value="Thioredoxin-like"/>
    <property type="match status" value="1"/>
</dbReference>
<sequence length="302" mass="31486">MTGAASPLTLTRLAAADLPDLAAALTAAGLPADDIGGPDRVFWAARRDGVLIGFGGVECSAASPQDGLLRSVVMLPEQRGTGLGAALVAALTAEARSLGLHRLWLLTTSAEPFFRRLGFVAQDRSAAPAVVTTSAQFSGLCPASAVLMARSTEAAFMTTITIYHNPACGTSRNTLALIRNSGVEPEVIEYLLTPPDRATLRDLIARIGTPVRDVIRQKGTPYAGLGLDDPAVSDDALIDAMLAHPILINRPIVVTPLGVRLCRPSEVVLEILPDPQQGPFTKEDGEVVIDAAGNRVTAKAGG</sequence>
<dbReference type="PANTHER" id="PTHR30041:SF5">
    <property type="entry name" value="ARSENATE REDUCTASE-RELATED"/>
    <property type="match status" value="1"/>
</dbReference>